<sequence length="179" mass="21887">MPKLIGRNGNESEKYRHYTSICRKIGNYFWATLILYLLIMFNERLTNPAYENIKFDCYNYIEFNSVIFCAISVLYMFFYIVWEQRLKQEERTLSRFGSYVMYCITCYIVYNFSFYMAFIWYLKGEENTERLLIFLFCCALVKVIIPFLFGQLHRLLSWSYNKLENKWESHKKQETETKE</sequence>
<gene>
    <name evidence="1" type="ORF">acsn021_11210</name>
</gene>
<name>A0A6S6R220_9FIRM</name>
<dbReference type="KEGG" id="acel:acsn021_11210"/>
<dbReference type="EMBL" id="AP023367">
    <property type="protein sequence ID" value="BCJ93552.1"/>
    <property type="molecule type" value="Genomic_DNA"/>
</dbReference>
<reference evidence="1 2" key="1">
    <citation type="journal article" date="2016" name="Int. J. Syst. Evol. Microbiol.">
        <title>Descriptions of Anaerotaenia torta gen. nov., sp. nov. and Anaerocolumna cellulosilytica gen. nov., sp. nov. isolated from a methanogenic reactor of cattle waste.</title>
        <authorList>
            <person name="Uek A."/>
            <person name="Ohtaki Y."/>
            <person name="Kaku N."/>
            <person name="Ueki K."/>
        </authorList>
    </citation>
    <scope>NUCLEOTIDE SEQUENCE [LARGE SCALE GENOMIC DNA]</scope>
    <source>
        <strain evidence="1 2">SN021</strain>
    </source>
</reference>
<dbReference type="Proteomes" id="UP000515561">
    <property type="component" value="Chromosome"/>
</dbReference>
<protein>
    <submittedName>
        <fullName evidence="1">Uncharacterized protein</fullName>
    </submittedName>
</protein>
<dbReference type="AlphaFoldDB" id="A0A6S6R220"/>
<evidence type="ECO:0000313" key="2">
    <source>
        <dbReference type="Proteomes" id="UP000515561"/>
    </source>
</evidence>
<dbReference type="RefSeq" id="WP_184090903.1">
    <property type="nucleotide sequence ID" value="NZ_AP023367.1"/>
</dbReference>
<accession>A0A6S6R220</accession>
<proteinExistence type="predicted"/>
<keyword evidence="2" id="KW-1185">Reference proteome</keyword>
<organism evidence="1 2">
    <name type="scientific">Anaerocolumna cellulosilytica</name>
    <dbReference type="NCBI Taxonomy" id="433286"/>
    <lineage>
        <taxon>Bacteria</taxon>
        <taxon>Bacillati</taxon>
        <taxon>Bacillota</taxon>
        <taxon>Clostridia</taxon>
        <taxon>Lachnospirales</taxon>
        <taxon>Lachnospiraceae</taxon>
        <taxon>Anaerocolumna</taxon>
    </lineage>
</organism>
<evidence type="ECO:0000313" key="1">
    <source>
        <dbReference type="EMBL" id="BCJ93552.1"/>
    </source>
</evidence>